<keyword evidence="5 7" id="KW-1133">Transmembrane helix</keyword>
<dbReference type="NCBIfam" id="TIGR03023">
    <property type="entry name" value="WcaJ_sugtrans"/>
    <property type="match status" value="1"/>
</dbReference>
<evidence type="ECO:0000259" key="8">
    <source>
        <dbReference type="Pfam" id="PF02397"/>
    </source>
</evidence>
<sequence length="462" mass="50905">MVLAGMVSALVNAASFAVLLLSQGVDANLEPYALIMIALIALSAFASYASFPLLISARSASWMLGHGILRWFRVPLTLSFGLVLMAHGVGNWLAHSHSLLLTWGFVALGLQIASLMLLRKVAGYVNNLPGSRRRAVFLGNIAPDARELNLRLQRSPILGMHVTGFYAGTPPSSGESIDSLPYLGNYDDAVQHLMAGRFEAAILTQHIHDDRTGIARIVDHLYDSTASIYLMPMPQFLGPVMPRLTEIAGIPLLTVHSSKILGLSRLLKRAMDVVVAAAALLVLWPLLLAIACIIRLDSPGPILFRQTRYGERGTPITILKFRSMKVEGSAATDGVLRQATMHDDRVTRVGRILRRSSLDELPQLFNVLSGSMSVVGPRPHAAQHNELYRARIPGYMLRHSVKPGMTGWAQIHGLRGETDTLDKMERRIEFDRYYIMNWSLLLDLKILLRTVPAVLAQVRATY</sequence>
<keyword evidence="4 7" id="KW-0812">Transmembrane</keyword>
<feature type="transmembrane region" description="Helical" evidence="7">
    <location>
        <begin position="76"/>
        <end position="94"/>
    </location>
</feature>
<evidence type="ECO:0000256" key="3">
    <source>
        <dbReference type="ARBA" id="ARBA00022679"/>
    </source>
</evidence>
<evidence type="ECO:0000256" key="6">
    <source>
        <dbReference type="ARBA" id="ARBA00023136"/>
    </source>
</evidence>
<evidence type="ECO:0000256" key="5">
    <source>
        <dbReference type="ARBA" id="ARBA00022989"/>
    </source>
</evidence>
<evidence type="ECO:0000313" key="10">
    <source>
        <dbReference type="Proteomes" id="UP000177515"/>
    </source>
</evidence>
<organism evidence="9 10">
    <name type="scientific">Cupriavidus malaysiensis</name>
    <dbReference type="NCBI Taxonomy" id="367825"/>
    <lineage>
        <taxon>Bacteria</taxon>
        <taxon>Pseudomonadati</taxon>
        <taxon>Pseudomonadota</taxon>
        <taxon>Betaproteobacteria</taxon>
        <taxon>Burkholderiales</taxon>
        <taxon>Burkholderiaceae</taxon>
        <taxon>Cupriavidus</taxon>
    </lineage>
</organism>
<feature type="domain" description="Bacterial sugar transferase" evidence="8">
    <location>
        <begin position="268"/>
        <end position="455"/>
    </location>
</feature>
<dbReference type="EMBL" id="CP017754">
    <property type="protein sequence ID" value="AOZ08001.1"/>
    <property type="molecule type" value="Genomic_DNA"/>
</dbReference>
<dbReference type="PANTHER" id="PTHR30576">
    <property type="entry name" value="COLANIC BIOSYNTHESIS UDP-GLUCOSE LIPID CARRIER TRANSFERASE"/>
    <property type="match status" value="1"/>
</dbReference>
<gene>
    <name evidence="9" type="ORF">BKK80_05795</name>
</gene>
<proteinExistence type="inferred from homology"/>
<evidence type="ECO:0000256" key="1">
    <source>
        <dbReference type="ARBA" id="ARBA00004141"/>
    </source>
</evidence>
<dbReference type="NCBIfam" id="TIGR03025">
    <property type="entry name" value="EPS_sugtrans"/>
    <property type="match status" value="1"/>
</dbReference>
<name>A0ABM7D8B5_9BURK</name>
<dbReference type="InterPro" id="IPR017473">
    <property type="entry name" value="Undecaprenyl-P_gluc_Ptfrase"/>
</dbReference>
<feature type="transmembrane region" description="Helical" evidence="7">
    <location>
        <begin position="273"/>
        <end position="296"/>
    </location>
</feature>
<keyword evidence="3" id="KW-0808">Transferase</keyword>
<keyword evidence="6 7" id="KW-0472">Membrane</keyword>
<dbReference type="PANTHER" id="PTHR30576:SF0">
    <property type="entry name" value="UNDECAPRENYL-PHOSPHATE N-ACETYLGALACTOSAMINYL 1-PHOSPHATE TRANSFERASE-RELATED"/>
    <property type="match status" value="1"/>
</dbReference>
<evidence type="ECO:0000256" key="2">
    <source>
        <dbReference type="ARBA" id="ARBA00006464"/>
    </source>
</evidence>
<feature type="transmembrane region" description="Helical" evidence="7">
    <location>
        <begin position="100"/>
        <end position="118"/>
    </location>
</feature>
<keyword evidence="10" id="KW-1185">Reference proteome</keyword>
<dbReference type="Pfam" id="PF02397">
    <property type="entry name" value="Bac_transf"/>
    <property type="match status" value="1"/>
</dbReference>
<reference evidence="9 10" key="1">
    <citation type="submission" date="2016-10" db="EMBL/GenBank/DDBJ databases">
        <title>Complete genome sequences of three Cupriavidus strains isolated from various Malaysian environments.</title>
        <authorList>
            <person name="Abdullah A.A.-A."/>
            <person name="Shafie N.A.H."/>
            <person name="Lau N.S."/>
        </authorList>
    </citation>
    <scope>NUCLEOTIDE SEQUENCE [LARGE SCALE GENOMIC DNA]</scope>
    <source>
        <strain evidence="9 10">USMAA1020</strain>
    </source>
</reference>
<feature type="transmembrane region" description="Helical" evidence="7">
    <location>
        <begin position="32"/>
        <end position="55"/>
    </location>
</feature>
<dbReference type="InterPro" id="IPR017475">
    <property type="entry name" value="EPS_sugar_tfrase"/>
</dbReference>
<protein>
    <submittedName>
        <fullName evidence="9">Undecaprenyl-phosphate glucose phosphotransferase</fullName>
    </submittedName>
</protein>
<evidence type="ECO:0000256" key="7">
    <source>
        <dbReference type="SAM" id="Phobius"/>
    </source>
</evidence>
<comment type="subcellular location">
    <subcellularLocation>
        <location evidence="1">Membrane</location>
        <topology evidence="1">Multi-pass membrane protein</topology>
    </subcellularLocation>
</comment>
<evidence type="ECO:0000313" key="9">
    <source>
        <dbReference type="EMBL" id="AOZ08001.1"/>
    </source>
</evidence>
<accession>A0ABM7D8B5</accession>
<comment type="similarity">
    <text evidence="2">Belongs to the bacterial sugar transferase family.</text>
</comment>
<evidence type="ECO:0000256" key="4">
    <source>
        <dbReference type="ARBA" id="ARBA00022692"/>
    </source>
</evidence>
<dbReference type="InterPro" id="IPR003362">
    <property type="entry name" value="Bact_transf"/>
</dbReference>
<dbReference type="Pfam" id="PF13727">
    <property type="entry name" value="CoA_binding_3"/>
    <property type="match status" value="1"/>
</dbReference>
<dbReference type="Proteomes" id="UP000177515">
    <property type="component" value="Chromosome 1"/>
</dbReference>